<evidence type="ECO:0000256" key="4">
    <source>
        <dbReference type="SAM" id="MobiDB-lite"/>
    </source>
</evidence>
<evidence type="ECO:0000256" key="3">
    <source>
        <dbReference type="ARBA" id="ARBA00022801"/>
    </source>
</evidence>
<protein>
    <submittedName>
        <fullName evidence="6">HK97 family phage prohead protease</fullName>
    </submittedName>
</protein>
<dbReference type="KEGG" id="msf:IT882_13085"/>
<evidence type="ECO:0000259" key="5">
    <source>
        <dbReference type="Pfam" id="PF04586"/>
    </source>
</evidence>
<keyword evidence="3" id="KW-0378">Hydrolase</keyword>
<dbReference type="Proteomes" id="UP000594480">
    <property type="component" value="Chromosome"/>
</dbReference>
<sequence length="255" mass="27430">MKIKSLPVRFKTGEADGLAEGEFIVYPSTFTRTPDTYGDVVAKGAFASGIAKRKEAGITLSGLYGHRMDDPHLNIAAAIEESEDDHGWRVKGAFDMDDPTAAKVYRLVKSGRIRELSFAYDVLDEGPVVLEDGTKANELRDLDVFEFSFVPVGANRDTSVVAVKSAVDALAVGLKAGRVLSAKNEETLREAVEALSASVASIKSVLSQTGTGNDQEKTGGNARTNDEEPDKAKSEEFAPNPTRQALANHWLTQAL</sequence>
<dbReference type="AlphaFoldDB" id="A0A7S8MXC4"/>
<evidence type="ECO:0000256" key="1">
    <source>
        <dbReference type="ARBA" id="ARBA00022612"/>
    </source>
</evidence>
<evidence type="ECO:0000313" key="6">
    <source>
        <dbReference type="EMBL" id="QPE04125.1"/>
    </source>
</evidence>
<evidence type="ECO:0000256" key="2">
    <source>
        <dbReference type="ARBA" id="ARBA00022670"/>
    </source>
</evidence>
<accession>A0A7S8MXC4</accession>
<feature type="compositionally biased region" description="Basic and acidic residues" evidence="4">
    <location>
        <begin position="224"/>
        <end position="236"/>
    </location>
</feature>
<gene>
    <name evidence="6" type="ORF">IT882_13085</name>
</gene>
<evidence type="ECO:0000313" key="7">
    <source>
        <dbReference type="Proteomes" id="UP000594480"/>
    </source>
</evidence>
<feature type="region of interest" description="Disordered" evidence="4">
    <location>
        <begin position="206"/>
        <end position="255"/>
    </location>
</feature>
<dbReference type="GO" id="GO:0008233">
    <property type="term" value="F:peptidase activity"/>
    <property type="evidence" value="ECO:0007669"/>
    <property type="project" value="UniProtKB-KW"/>
</dbReference>
<name>A0A7S8MXC4_9MICO</name>
<organism evidence="6 7">
    <name type="scientific">Microbacterium schleiferi</name>
    <dbReference type="NCBI Taxonomy" id="69362"/>
    <lineage>
        <taxon>Bacteria</taxon>
        <taxon>Bacillati</taxon>
        <taxon>Actinomycetota</taxon>
        <taxon>Actinomycetes</taxon>
        <taxon>Micrococcales</taxon>
        <taxon>Microbacteriaceae</taxon>
        <taxon>Microbacterium</taxon>
    </lineage>
</organism>
<dbReference type="NCBIfam" id="TIGR01543">
    <property type="entry name" value="proheadase_HK97"/>
    <property type="match status" value="1"/>
</dbReference>
<dbReference type="InterPro" id="IPR054613">
    <property type="entry name" value="Peptidase_S78_dom"/>
</dbReference>
<dbReference type="Pfam" id="PF04586">
    <property type="entry name" value="Peptidase_S78"/>
    <property type="match status" value="1"/>
</dbReference>
<keyword evidence="7" id="KW-1185">Reference proteome</keyword>
<dbReference type="InterPro" id="IPR006433">
    <property type="entry name" value="Prohead_protease"/>
</dbReference>
<proteinExistence type="predicted"/>
<feature type="compositionally biased region" description="Polar residues" evidence="4">
    <location>
        <begin position="241"/>
        <end position="255"/>
    </location>
</feature>
<dbReference type="GO" id="GO:0006508">
    <property type="term" value="P:proteolysis"/>
    <property type="evidence" value="ECO:0007669"/>
    <property type="project" value="UniProtKB-KW"/>
</dbReference>
<keyword evidence="2 6" id="KW-0645">Protease</keyword>
<dbReference type="RefSeq" id="WP_195692216.1">
    <property type="nucleotide sequence ID" value="NZ_CP064760.1"/>
</dbReference>
<feature type="domain" description="Prohead serine protease" evidence="5">
    <location>
        <begin position="23"/>
        <end position="169"/>
    </location>
</feature>
<dbReference type="EMBL" id="CP064760">
    <property type="protein sequence ID" value="QPE04125.1"/>
    <property type="molecule type" value="Genomic_DNA"/>
</dbReference>
<keyword evidence="1" id="KW-1188">Viral release from host cell</keyword>
<reference evidence="6 7" key="1">
    <citation type="submission" date="2020-11" db="EMBL/GenBank/DDBJ databases">
        <title>Amino acid is mineralized and recycled by bacteria in oceanic microbiome.</title>
        <authorList>
            <person name="Zheng L.Y."/>
        </authorList>
    </citation>
    <scope>NUCLEOTIDE SEQUENCE [LARGE SCALE GENOMIC DNA]</scope>
    <source>
        <strain evidence="6 7">A32-1</strain>
    </source>
</reference>